<dbReference type="Pfam" id="PF12697">
    <property type="entry name" value="Abhydrolase_6"/>
    <property type="match status" value="1"/>
</dbReference>
<name>A0A438MZF3_EXOME</name>
<evidence type="ECO:0000259" key="1">
    <source>
        <dbReference type="Pfam" id="PF12697"/>
    </source>
</evidence>
<dbReference type="InterPro" id="IPR052897">
    <property type="entry name" value="Sec-Metab_Biosynth_Hydrolase"/>
</dbReference>
<evidence type="ECO:0000313" key="2">
    <source>
        <dbReference type="EMBL" id="RVX68509.1"/>
    </source>
</evidence>
<sequence>MSTSPTLVFVPGAWHKPTCYDKIIHILQDQHHLKCVAITLPSTTDNPNATFKDDVDAARQAIYTETSQGRDVVVLARSYGGMVGNSAVKGFTRPKSQSTTEPQSSSTGHVIGIVLIASGYTWTGVAFMDPFFGQPPPSWRVNKETGFAELVLPPQKVFYHDLPAGEAEYWTSQLSSQSLKSLFEGGEHSYSGWLDVPSWYIGTIEDYGLPVVVQRMQVGMARSMGAIVEHRELQTSHSPFLSKPEETVEIITQAVAAFRGVEKTPSATPRPTASLIPQARLSSPVTWVKYGLPYFFGRIIGKCVLGFTWTRRLWRRT</sequence>
<proteinExistence type="predicted"/>
<dbReference type="Gene3D" id="3.40.50.1820">
    <property type="entry name" value="alpha/beta hydrolase"/>
    <property type="match status" value="1"/>
</dbReference>
<dbReference type="AlphaFoldDB" id="A0A438MZF3"/>
<comment type="caution">
    <text evidence="2">The sequence shown here is derived from an EMBL/GenBank/DDBJ whole genome shotgun (WGS) entry which is preliminary data.</text>
</comment>
<dbReference type="PANTHER" id="PTHR37017:SF3">
    <property type="entry name" value="AB HYDROLASE-1 DOMAIN-CONTAINING PROTEIN"/>
    <property type="match status" value="1"/>
</dbReference>
<dbReference type="InterPro" id="IPR000073">
    <property type="entry name" value="AB_hydrolase_1"/>
</dbReference>
<accession>A0A438MZF3</accession>
<dbReference type="EMBL" id="NAJM01000037">
    <property type="protein sequence ID" value="RVX68509.1"/>
    <property type="molecule type" value="Genomic_DNA"/>
</dbReference>
<protein>
    <recommendedName>
        <fullName evidence="1">AB hydrolase-1 domain-containing protein</fullName>
    </recommendedName>
</protein>
<dbReference type="Proteomes" id="UP000288859">
    <property type="component" value="Unassembled WGS sequence"/>
</dbReference>
<dbReference type="InterPro" id="IPR029058">
    <property type="entry name" value="AB_hydrolase_fold"/>
</dbReference>
<organism evidence="2 3">
    <name type="scientific">Exophiala mesophila</name>
    <name type="common">Black yeast-like fungus</name>
    <dbReference type="NCBI Taxonomy" id="212818"/>
    <lineage>
        <taxon>Eukaryota</taxon>
        <taxon>Fungi</taxon>
        <taxon>Dikarya</taxon>
        <taxon>Ascomycota</taxon>
        <taxon>Pezizomycotina</taxon>
        <taxon>Eurotiomycetes</taxon>
        <taxon>Chaetothyriomycetidae</taxon>
        <taxon>Chaetothyriales</taxon>
        <taxon>Herpotrichiellaceae</taxon>
        <taxon>Exophiala</taxon>
    </lineage>
</organism>
<dbReference type="VEuPathDB" id="FungiDB:PV10_08187"/>
<dbReference type="PANTHER" id="PTHR37017">
    <property type="entry name" value="AB HYDROLASE-1 DOMAIN-CONTAINING PROTEIN-RELATED"/>
    <property type="match status" value="1"/>
</dbReference>
<reference evidence="2 3" key="1">
    <citation type="submission" date="2017-03" db="EMBL/GenBank/DDBJ databases">
        <title>Genomes of endolithic fungi from Antarctica.</title>
        <authorList>
            <person name="Coleine C."/>
            <person name="Masonjones S."/>
            <person name="Stajich J.E."/>
        </authorList>
    </citation>
    <scope>NUCLEOTIDE SEQUENCE [LARGE SCALE GENOMIC DNA]</scope>
    <source>
        <strain evidence="2 3">CCFEE 6314</strain>
    </source>
</reference>
<evidence type="ECO:0000313" key="3">
    <source>
        <dbReference type="Proteomes" id="UP000288859"/>
    </source>
</evidence>
<dbReference type="SUPFAM" id="SSF53474">
    <property type="entry name" value="alpha/beta-Hydrolases"/>
    <property type="match status" value="1"/>
</dbReference>
<dbReference type="OrthoDB" id="408373at2759"/>
<gene>
    <name evidence="2" type="ORF">B0A52_07933</name>
</gene>
<feature type="domain" description="AB hydrolase-1" evidence="1">
    <location>
        <begin position="7"/>
        <end position="249"/>
    </location>
</feature>